<organism evidence="1 2">
    <name type="scientific">Cocos nucifera</name>
    <name type="common">Coconut palm</name>
    <dbReference type="NCBI Taxonomy" id="13894"/>
    <lineage>
        <taxon>Eukaryota</taxon>
        <taxon>Viridiplantae</taxon>
        <taxon>Streptophyta</taxon>
        <taxon>Embryophyta</taxon>
        <taxon>Tracheophyta</taxon>
        <taxon>Spermatophyta</taxon>
        <taxon>Magnoliopsida</taxon>
        <taxon>Liliopsida</taxon>
        <taxon>Arecaceae</taxon>
        <taxon>Arecoideae</taxon>
        <taxon>Cocoseae</taxon>
        <taxon>Attaleinae</taxon>
        <taxon>Cocos</taxon>
    </lineage>
</organism>
<dbReference type="AlphaFoldDB" id="A0A8K0N361"/>
<accession>A0A8K0N361</accession>
<evidence type="ECO:0000313" key="2">
    <source>
        <dbReference type="Proteomes" id="UP000797356"/>
    </source>
</evidence>
<sequence length="57" mass="6032">MIINKMDFIAKNGPSSRSTFGASKANDSNFNSHIISSDPTMPTTNIVCVSSAPSLDL</sequence>
<name>A0A8K0N361_COCNU</name>
<protein>
    <submittedName>
        <fullName evidence="1">Uncharacterized protein</fullName>
    </submittedName>
</protein>
<gene>
    <name evidence="1" type="ORF">COCNU_06G011300</name>
</gene>
<reference evidence="1" key="2">
    <citation type="submission" date="2019-07" db="EMBL/GenBank/DDBJ databases">
        <authorList>
            <person name="Yang Y."/>
            <person name="Bocs S."/>
            <person name="Baudouin L."/>
        </authorList>
    </citation>
    <scope>NUCLEOTIDE SEQUENCE</scope>
    <source>
        <tissue evidence="1">Spear leaf of Hainan Tall coconut</tissue>
    </source>
</reference>
<reference evidence="1" key="1">
    <citation type="journal article" date="2017" name="Gigascience">
        <title>The genome draft of coconut (Cocos nucifera).</title>
        <authorList>
            <person name="Xiao Y."/>
            <person name="Xu P."/>
            <person name="Fan H."/>
            <person name="Baudouin L."/>
            <person name="Xia W."/>
            <person name="Bocs S."/>
            <person name="Xu J."/>
            <person name="Li Q."/>
            <person name="Guo A."/>
            <person name="Zhou L."/>
            <person name="Li J."/>
            <person name="Wu Y."/>
            <person name="Ma Z."/>
            <person name="Armero A."/>
            <person name="Issali A.E."/>
            <person name="Liu N."/>
            <person name="Peng M."/>
            <person name="Yang Y."/>
        </authorList>
    </citation>
    <scope>NUCLEOTIDE SEQUENCE</scope>
    <source>
        <tissue evidence="1">Spear leaf of Hainan Tall coconut</tissue>
    </source>
</reference>
<dbReference type="Proteomes" id="UP000797356">
    <property type="component" value="Chromosome 6"/>
</dbReference>
<comment type="caution">
    <text evidence="1">The sequence shown here is derived from an EMBL/GenBank/DDBJ whole genome shotgun (WGS) entry which is preliminary data.</text>
</comment>
<dbReference type="EMBL" id="CM017877">
    <property type="protein sequence ID" value="KAG1347301.1"/>
    <property type="molecule type" value="Genomic_DNA"/>
</dbReference>
<proteinExistence type="predicted"/>
<evidence type="ECO:0000313" key="1">
    <source>
        <dbReference type="EMBL" id="KAG1347301.1"/>
    </source>
</evidence>
<keyword evidence="2" id="KW-1185">Reference proteome</keyword>